<dbReference type="VEuPathDB" id="FungiDB:Z517_09175"/>
<reference evidence="2 3" key="1">
    <citation type="submission" date="2015-01" db="EMBL/GenBank/DDBJ databases">
        <title>The Genome Sequence of Fonsecaea pedrosoi CBS 271.37.</title>
        <authorList>
            <consortium name="The Broad Institute Genomics Platform"/>
            <person name="Cuomo C."/>
            <person name="de Hoog S."/>
            <person name="Gorbushina A."/>
            <person name="Stielow B."/>
            <person name="Teixiera M."/>
            <person name="Abouelleil A."/>
            <person name="Chapman S.B."/>
            <person name="Priest M."/>
            <person name="Young S.K."/>
            <person name="Wortman J."/>
            <person name="Nusbaum C."/>
            <person name="Birren B."/>
        </authorList>
    </citation>
    <scope>NUCLEOTIDE SEQUENCE [LARGE SCALE GENOMIC DNA]</scope>
    <source>
        <strain evidence="2 3">CBS 271.37</strain>
    </source>
</reference>
<name>A0A0D2DGC1_9EURO</name>
<feature type="transmembrane region" description="Helical" evidence="1">
    <location>
        <begin position="70"/>
        <end position="87"/>
    </location>
</feature>
<feature type="transmembrane region" description="Helical" evidence="1">
    <location>
        <begin position="6"/>
        <end position="25"/>
    </location>
</feature>
<keyword evidence="1" id="KW-0812">Transmembrane</keyword>
<gene>
    <name evidence="2" type="ORF">Z517_09175</name>
</gene>
<keyword evidence="3" id="KW-1185">Reference proteome</keyword>
<protein>
    <recommendedName>
        <fullName evidence="4">MARVEL domain-containing protein</fullName>
    </recommendedName>
</protein>
<accession>A0A0D2DGC1</accession>
<feature type="transmembrane region" description="Helical" evidence="1">
    <location>
        <begin position="138"/>
        <end position="161"/>
    </location>
</feature>
<organism evidence="2 3">
    <name type="scientific">Fonsecaea pedrosoi CBS 271.37</name>
    <dbReference type="NCBI Taxonomy" id="1442368"/>
    <lineage>
        <taxon>Eukaryota</taxon>
        <taxon>Fungi</taxon>
        <taxon>Dikarya</taxon>
        <taxon>Ascomycota</taxon>
        <taxon>Pezizomycotina</taxon>
        <taxon>Eurotiomycetes</taxon>
        <taxon>Chaetothyriomycetidae</taxon>
        <taxon>Chaetothyriales</taxon>
        <taxon>Herpotrichiellaceae</taxon>
        <taxon>Fonsecaea</taxon>
    </lineage>
</organism>
<evidence type="ECO:0008006" key="4">
    <source>
        <dbReference type="Google" id="ProtNLM"/>
    </source>
</evidence>
<feature type="transmembrane region" description="Helical" evidence="1">
    <location>
        <begin position="108"/>
        <end position="132"/>
    </location>
</feature>
<keyword evidence="1" id="KW-1133">Transmembrane helix</keyword>
<evidence type="ECO:0000256" key="1">
    <source>
        <dbReference type="SAM" id="Phobius"/>
    </source>
</evidence>
<proteinExistence type="predicted"/>
<feature type="transmembrane region" description="Helical" evidence="1">
    <location>
        <begin position="41"/>
        <end position="64"/>
    </location>
</feature>
<dbReference type="AlphaFoldDB" id="A0A0D2DGC1"/>
<dbReference type="EMBL" id="KN846974">
    <property type="protein sequence ID" value="KIW76731.1"/>
    <property type="molecule type" value="Genomic_DNA"/>
</dbReference>
<dbReference type="GeneID" id="25308665"/>
<sequence>MWDIQMTLGPVRIAVAAAIGVYFLGAKCRHVQTRRRDEAPFVWLLMITFFVAAAELTALIALWADGISKFQPLAVATLYVLALLVHLNHLLPTPIQANDDKTGPSWHAYVGAWTFMILSDMLAIVELAVVPISSQSDLIFAAALSLRGCLLLASIATTTIAKASSAQKRNGLQSKKRKCSPTLRRNISEEIRDAGGRW</sequence>
<keyword evidence="1" id="KW-0472">Membrane</keyword>
<dbReference type="HOGENOM" id="CLU_1258771_0_0_1"/>
<evidence type="ECO:0000313" key="3">
    <source>
        <dbReference type="Proteomes" id="UP000053029"/>
    </source>
</evidence>
<evidence type="ECO:0000313" key="2">
    <source>
        <dbReference type="EMBL" id="KIW76731.1"/>
    </source>
</evidence>
<dbReference type="Proteomes" id="UP000053029">
    <property type="component" value="Unassembled WGS sequence"/>
</dbReference>
<dbReference type="RefSeq" id="XP_013280539.1">
    <property type="nucleotide sequence ID" value="XM_013425085.1"/>
</dbReference>